<name>A0A7X1KM92_9SPHN</name>
<comment type="caution">
    <text evidence="2">The sequence shown here is derived from an EMBL/GenBank/DDBJ whole genome shotgun (WGS) entry which is preliminary data.</text>
</comment>
<keyword evidence="1" id="KW-1133">Transmembrane helix</keyword>
<proteinExistence type="predicted"/>
<sequence>MWQVLAFFAAVALLAAAFKLALFLIIIAGLIFKTKETVALLTLGGLMNAFAYAPVITTCALVALFAAGAYFKSKEKQKEEADAFEQTLRQLPAPADGKEL</sequence>
<protein>
    <submittedName>
        <fullName evidence="2">Uncharacterized protein</fullName>
    </submittedName>
</protein>
<accession>A0A7X1KM92</accession>
<evidence type="ECO:0000256" key="1">
    <source>
        <dbReference type="SAM" id="Phobius"/>
    </source>
</evidence>
<keyword evidence="1" id="KW-0812">Transmembrane</keyword>
<gene>
    <name evidence="2" type="ORF">H7F51_11080</name>
</gene>
<evidence type="ECO:0000313" key="3">
    <source>
        <dbReference type="Proteomes" id="UP000566813"/>
    </source>
</evidence>
<keyword evidence="1" id="KW-0472">Membrane</keyword>
<dbReference type="AlphaFoldDB" id="A0A7X1KM92"/>
<reference evidence="2 3" key="1">
    <citation type="submission" date="2020-08" db="EMBL/GenBank/DDBJ databases">
        <title>The genome sequence of type strain Novosphingobium flavum NBRC 111647.</title>
        <authorList>
            <person name="Liu Y."/>
        </authorList>
    </citation>
    <scope>NUCLEOTIDE SEQUENCE [LARGE SCALE GENOMIC DNA]</scope>
    <source>
        <strain evidence="2 3">NBRC 111647</strain>
    </source>
</reference>
<dbReference type="Proteomes" id="UP000566813">
    <property type="component" value="Unassembled WGS sequence"/>
</dbReference>
<feature type="transmembrane region" description="Helical" evidence="1">
    <location>
        <begin position="51"/>
        <end position="71"/>
    </location>
</feature>
<keyword evidence="3" id="KW-1185">Reference proteome</keyword>
<dbReference type="RefSeq" id="WP_185664358.1">
    <property type="nucleotide sequence ID" value="NZ_JACLAW010000007.1"/>
</dbReference>
<feature type="transmembrane region" description="Helical" evidence="1">
    <location>
        <begin position="7"/>
        <end position="31"/>
    </location>
</feature>
<organism evidence="2 3">
    <name type="scientific">Novosphingobium flavum</name>
    <dbReference type="NCBI Taxonomy" id="1778672"/>
    <lineage>
        <taxon>Bacteria</taxon>
        <taxon>Pseudomonadati</taxon>
        <taxon>Pseudomonadota</taxon>
        <taxon>Alphaproteobacteria</taxon>
        <taxon>Sphingomonadales</taxon>
        <taxon>Sphingomonadaceae</taxon>
        <taxon>Novosphingobium</taxon>
    </lineage>
</organism>
<evidence type="ECO:0000313" key="2">
    <source>
        <dbReference type="EMBL" id="MBC2666060.1"/>
    </source>
</evidence>
<dbReference type="EMBL" id="JACLAW010000007">
    <property type="protein sequence ID" value="MBC2666060.1"/>
    <property type="molecule type" value="Genomic_DNA"/>
</dbReference>